<sequence length="589" mass="67472">MSRLIVIVLFLVITETCAARENVESLIDKLVEISKPGYGYSSSFSGTEFLPYADTGQESTFLLGGFKPVRSETLRQIVEQGVDAVPALIKHMGDDRKINMTATQGISVTVFTDQYDFNSRTRKEIPQGVSRDLFDDDKDHPDRHSLTVGDLCFVALGQIVNRRYAAVRYVPSGIVDVSSPTYSKRLREAVIQDWKGLTRKQHIQLLVQDFEKPDDGRRMYDAYLRLSYYYPEVVGGLVIKYLEQPTYDADKVSSFVDEKLYKVKEYNQRQKLLADFIRANGKPYEIGIMRHLYSDVAYLQEINRGSDSDFPEAKSHELLVQLFDRMPPVRFADRPLMPAVSVGERASFIRSLTYDKNKQVSEALHRIFLADPKEKAIAPACLLALAKRGDYTNFLVDQLNNIDFTKLENSELQLEYLKSISVSRAKGVQDRLQEIARTTANPDYFRVAVFGLVQPVPPPIFRNAKIILASLPEKSNHVGNILYVINMKIPHRSKEFFKEFRETTKSAQRLGRLCDIMNYGSPIDIDLICSLLDDQRQIEGYESPMRVCDRAADVLSYKIDKIWFDTEWSFKRRDEAIMELKKYCATPEK</sequence>
<dbReference type="Proteomes" id="UP000322887">
    <property type="component" value="Chromosome"/>
</dbReference>
<keyword evidence="2" id="KW-1185">Reference proteome</keyword>
<gene>
    <name evidence="1" type="ORF">GmarT_59500</name>
</gene>
<evidence type="ECO:0000313" key="2">
    <source>
        <dbReference type="Proteomes" id="UP000322887"/>
    </source>
</evidence>
<dbReference type="GeneID" id="98650358"/>
<proteinExistence type="predicted"/>
<dbReference type="EMBL" id="CP042910">
    <property type="protein sequence ID" value="QEG20041.1"/>
    <property type="molecule type" value="Genomic_DNA"/>
</dbReference>
<evidence type="ECO:0008006" key="3">
    <source>
        <dbReference type="Google" id="ProtNLM"/>
    </source>
</evidence>
<name>A0ABX5YWV2_9PLAN</name>
<evidence type="ECO:0000313" key="1">
    <source>
        <dbReference type="EMBL" id="QEG20041.1"/>
    </source>
</evidence>
<protein>
    <recommendedName>
        <fullName evidence="3">HEAT repeat domain-containing protein</fullName>
    </recommendedName>
</protein>
<dbReference type="RefSeq" id="WP_002645055.1">
    <property type="nucleotide sequence ID" value="NZ_CP042910.1"/>
</dbReference>
<reference evidence="1 2" key="1">
    <citation type="submission" date="2019-08" db="EMBL/GenBank/DDBJ databases">
        <title>Deep-cultivation of Planctomycetes and their phenomic and genomic characterization uncovers novel biology.</title>
        <authorList>
            <person name="Wiegand S."/>
            <person name="Jogler M."/>
            <person name="Boedeker C."/>
            <person name="Pinto D."/>
            <person name="Vollmers J."/>
            <person name="Rivas-Marin E."/>
            <person name="Kohn T."/>
            <person name="Peeters S.H."/>
            <person name="Heuer A."/>
            <person name="Rast P."/>
            <person name="Oberbeckmann S."/>
            <person name="Bunk B."/>
            <person name="Jeske O."/>
            <person name="Meyerdierks A."/>
            <person name="Storesund J.E."/>
            <person name="Kallscheuer N."/>
            <person name="Luecker S."/>
            <person name="Lage O.M."/>
            <person name="Pohl T."/>
            <person name="Merkel B.J."/>
            <person name="Hornburger P."/>
            <person name="Mueller R.-W."/>
            <person name="Bruemmer F."/>
            <person name="Labrenz M."/>
            <person name="Spormann A.M."/>
            <person name="Op den Camp H."/>
            <person name="Overmann J."/>
            <person name="Amann R."/>
            <person name="Jetten M.S.M."/>
            <person name="Mascher T."/>
            <person name="Medema M.H."/>
            <person name="Devos D.P."/>
            <person name="Kaster A.-K."/>
            <person name="Ovreas L."/>
            <person name="Rohde M."/>
            <person name="Galperin M.Y."/>
            <person name="Jogler C."/>
        </authorList>
    </citation>
    <scope>NUCLEOTIDE SEQUENCE [LARGE SCALE GENOMIC DNA]</scope>
    <source>
        <strain evidence="1 2">DSM 8797</strain>
    </source>
</reference>
<accession>A0ABX5YWV2</accession>
<organism evidence="1 2">
    <name type="scientific">Gimesia maris</name>
    <dbReference type="NCBI Taxonomy" id="122"/>
    <lineage>
        <taxon>Bacteria</taxon>
        <taxon>Pseudomonadati</taxon>
        <taxon>Planctomycetota</taxon>
        <taxon>Planctomycetia</taxon>
        <taxon>Planctomycetales</taxon>
        <taxon>Planctomycetaceae</taxon>
        <taxon>Gimesia</taxon>
    </lineage>
</organism>